<dbReference type="AlphaFoldDB" id="A0AAE1Q4X3"/>
<dbReference type="EMBL" id="JAWZYT010000702">
    <property type="protein sequence ID" value="KAK4319993.1"/>
    <property type="molecule type" value="Genomic_DNA"/>
</dbReference>
<feature type="region of interest" description="Disordered" evidence="2">
    <location>
        <begin position="198"/>
        <end position="299"/>
    </location>
</feature>
<dbReference type="PANTHER" id="PTHR37445:SF3">
    <property type="entry name" value="ZINC FINGER PHD-TYPE DOMAIN-CONTAINING PROTEIN"/>
    <property type="match status" value="1"/>
</dbReference>
<comment type="caution">
    <text evidence="3">The sequence shown here is derived from an EMBL/GenBank/DDBJ whole genome shotgun (WGS) entry which is preliminary data.</text>
</comment>
<keyword evidence="4" id="KW-1185">Reference proteome</keyword>
<evidence type="ECO:0000313" key="3">
    <source>
        <dbReference type="EMBL" id="KAK4319993.1"/>
    </source>
</evidence>
<name>A0AAE1Q4X3_9EUCA</name>
<evidence type="ECO:0000256" key="2">
    <source>
        <dbReference type="SAM" id="MobiDB-lite"/>
    </source>
</evidence>
<dbReference type="PANTHER" id="PTHR37445">
    <property type="entry name" value="PROTEIN CBG24663"/>
    <property type="match status" value="1"/>
</dbReference>
<proteinExistence type="predicted"/>
<sequence>MKTEIENLKGQIVSLEEDLQTALDKETTWPKPREIQNNNWDLAEETATKVVEKLQEKEEREKRKNNLILFNVPESNKEEGKDREKEDVEVCEDLFSRNLQVESFRIEKVIRLGKKTQGRHRPTMVKMEEEKTKWHIVAQGKKLRDSTNAVIQKIGIAPDLTREQREEQKRLRNLLDEKRLRGGRWGIRRGRVVDLDKPNREETYNRNSHNRNYRPNTNHQTRNEDSPENNVDNESIQSQVFARRNSTHRPSTGNNENTTQEERNQPSQEHPERVNQEQKTSGQQPNGATGTGNGQNQRQ</sequence>
<dbReference type="Proteomes" id="UP001292094">
    <property type="component" value="Unassembled WGS sequence"/>
</dbReference>
<protein>
    <submittedName>
        <fullName evidence="3">Uncharacterized protein</fullName>
    </submittedName>
</protein>
<reference evidence="3" key="1">
    <citation type="submission" date="2023-11" db="EMBL/GenBank/DDBJ databases">
        <title>Genome assemblies of two species of porcelain crab, Petrolisthes cinctipes and Petrolisthes manimaculis (Anomura: Porcellanidae).</title>
        <authorList>
            <person name="Angst P."/>
        </authorList>
    </citation>
    <scope>NUCLEOTIDE SEQUENCE</scope>
    <source>
        <strain evidence="3">PB745_02</strain>
        <tissue evidence="3">Gill</tissue>
    </source>
</reference>
<feature type="compositionally biased region" description="Basic and acidic residues" evidence="2">
    <location>
        <begin position="260"/>
        <end position="276"/>
    </location>
</feature>
<dbReference type="Gene3D" id="3.30.70.1820">
    <property type="entry name" value="L1 transposable element, RRM domain"/>
    <property type="match status" value="1"/>
</dbReference>
<organism evidence="3 4">
    <name type="scientific">Petrolisthes manimaculis</name>
    <dbReference type="NCBI Taxonomy" id="1843537"/>
    <lineage>
        <taxon>Eukaryota</taxon>
        <taxon>Metazoa</taxon>
        <taxon>Ecdysozoa</taxon>
        <taxon>Arthropoda</taxon>
        <taxon>Crustacea</taxon>
        <taxon>Multicrustacea</taxon>
        <taxon>Malacostraca</taxon>
        <taxon>Eumalacostraca</taxon>
        <taxon>Eucarida</taxon>
        <taxon>Decapoda</taxon>
        <taxon>Pleocyemata</taxon>
        <taxon>Anomura</taxon>
        <taxon>Galatheoidea</taxon>
        <taxon>Porcellanidae</taxon>
        <taxon>Petrolisthes</taxon>
    </lineage>
</organism>
<keyword evidence="1" id="KW-0175">Coiled coil</keyword>
<gene>
    <name evidence="3" type="ORF">Pmani_009115</name>
</gene>
<feature type="compositionally biased region" description="Low complexity" evidence="2">
    <location>
        <begin position="282"/>
        <end position="299"/>
    </location>
</feature>
<feature type="compositionally biased region" description="Polar residues" evidence="2">
    <location>
        <begin position="228"/>
        <end position="240"/>
    </location>
</feature>
<feature type="coiled-coil region" evidence="1">
    <location>
        <begin position="5"/>
        <end position="64"/>
    </location>
</feature>
<evidence type="ECO:0000256" key="1">
    <source>
        <dbReference type="SAM" id="Coils"/>
    </source>
</evidence>
<accession>A0AAE1Q4X3</accession>
<evidence type="ECO:0000313" key="4">
    <source>
        <dbReference type="Proteomes" id="UP001292094"/>
    </source>
</evidence>